<dbReference type="PANTHER" id="PTHR45527:SF14">
    <property type="entry name" value="PLIPASTATIN SYNTHASE SUBUNIT B"/>
    <property type="match status" value="1"/>
</dbReference>
<dbReference type="Pfam" id="PF00668">
    <property type="entry name" value="Condensation"/>
    <property type="match status" value="1"/>
</dbReference>
<dbReference type="Gene3D" id="3.30.559.10">
    <property type="entry name" value="Chloramphenicol acetyltransferase-like domain"/>
    <property type="match status" value="1"/>
</dbReference>
<dbReference type="RefSeq" id="WP_378409116.1">
    <property type="nucleotide sequence ID" value="NZ_JBHTCS010000029.1"/>
</dbReference>
<evidence type="ECO:0000313" key="2">
    <source>
        <dbReference type="EMBL" id="MFC7451019.1"/>
    </source>
</evidence>
<dbReference type="InterPro" id="IPR023213">
    <property type="entry name" value="CAT-like_dom_sf"/>
</dbReference>
<comment type="caution">
    <text evidence="2">The sequence shown here is derived from an EMBL/GenBank/DDBJ whole genome shotgun (WGS) entry which is preliminary data.</text>
</comment>
<proteinExistence type="predicted"/>
<organism evidence="2 3">
    <name type="scientific">Rhodococcus daqingensis</name>
    <dbReference type="NCBI Taxonomy" id="2479363"/>
    <lineage>
        <taxon>Bacteria</taxon>
        <taxon>Bacillati</taxon>
        <taxon>Actinomycetota</taxon>
        <taxon>Actinomycetes</taxon>
        <taxon>Mycobacteriales</taxon>
        <taxon>Nocardiaceae</taxon>
        <taxon>Rhodococcus</taxon>
    </lineage>
</organism>
<feature type="domain" description="Condensation" evidence="1">
    <location>
        <begin position="21"/>
        <end position="425"/>
    </location>
</feature>
<keyword evidence="3" id="KW-1185">Reference proteome</keyword>
<dbReference type="SUPFAM" id="SSF52777">
    <property type="entry name" value="CoA-dependent acyltransferases"/>
    <property type="match status" value="2"/>
</dbReference>
<evidence type="ECO:0000259" key="1">
    <source>
        <dbReference type="Pfam" id="PF00668"/>
    </source>
</evidence>
<sequence length="436" mass="46097">MNQPAQPTRISGSGARPRALPLSAAAHSAWFSQRVCGDAPISVAQYVDIRGSFDVDLLMDSVHRAGREFGAGRMHVVEVDGYPYLTLAAADHAFVEEIDLRGHADPAAAAQEWMRDEYSRPVDMSTGRLIVAAVLRMSDEHSYWYVRAHQVALDAHGLRMLIERSADLYTHAFVGAATCPSESLDLEAVVASDAAYRTSDRFERDRAAWAEHLAGVADPVTFAGATAPAQSEPVVVRGELAPAAAGAVVSAPAVVAAFGALLARHTGRDEVTVTLPTPARGTAAVRRSGGSLANVVPLRLSSGAGMTVGDASDAAGRELAGALGRQRFRQEDIAREVGLIGEHAASFGPTIELMLADGAIPLGPRDGTLHVLTTGPVADLTVRVRPGAIEGAARIDFLANPDLYSEPELRRLHERFLVLVEGFLAADTDSPLSLIA</sequence>
<dbReference type="InterPro" id="IPR001242">
    <property type="entry name" value="Condensation_dom"/>
</dbReference>
<gene>
    <name evidence="2" type="ORF">ACFQS9_24280</name>
</gene>
<accession>A0ABW2S5M5</accession>
<dbReference type="PANTHER" id="PTHR45527">
    <property type="entry name" value="NONRIBOSOMAL PEPTIDE SYNTHETASE"/>
    <property type="match status" value="1"/>
</dbReference>
<dbReference type="Gene3D" id="3.30.559.30">
    <property type="entry name" value="Nonribosomal peptide synthetase, condensation domain"/>
    <property type="match status" value="1"/>
</dbReference>
<protein>
    <submittedName>
        <fullName evidence="2">Condensation domain-containing protein</fullName>
    </submittedName>
</protein>
<dbReference type="EMBL" id="JBHTCS010000029">
    <property type="protein sequence ID" value="MFC7451019.1"/>
    <property type="molecule type" value="Genomic_DNA"/>
</dbReference>
<name>A0ABW2S5M5_9NOCA</name>
<dbReference type="Proteomes" id="UP001596484">
    <property type="component" value="Unassembled WGS sequence"/>
</dbReference>
<evidence type="ECO:0000313" key="3">
    <source>
        <dbReference type="Proteomes" id="UP001596484"/>
    </source>
</evidence>
<reference evidence="3" key="1">
    <citation type="journal article" date="2019" name="Int. J. Syst. Evol. Microbiol.">
        <title>The Global Catalogue of Microorganisms (GCM) 10K type strain sequencing project: providing services to taxonomists for standard genome sequencing and annotation.</title>
        <authorList>
            <consortium name="The Broad Institute Genomics Platform"/>
            <consortium name="The Broad Institute Genome Sequencing Center for Infectious Disease"/>
            <person name="Wu L."/>
            <person name="Ma J."/>
        </authorList>
    </citation>
    <scope>NUCLEOTIDE SEQUENCE [LARGE SCALE GENOMIC DNA]</scope>
    <source>
        <strain evidence="3">ICMP 19430</strain>
    </source>
</reference>